<evidence type="ECO:0000313" key="1">
    <source>
        <dbReference type="EMBL" id="ONH73753.1"/>
    </source>
</evidence>
<reference evidence="2" key="1">
    <citation type="journal article" date="2017" name="Genome Announc.">
        <title>Genome sequences of Cyberlindnera fabianii 65, Pichia kudriavzevii 129, and Saccharomyces cerevisiae 131 isolated from fermented masau fruits in Zimbabwe.</title>
        <authorList>
            <person name="van Rijswijck I.M.H."/>
            <person name="Derks M.F.L."/>
            <person name="Abee T."/>
            <person name="de Ridder D."/>
            <person name="Smid E.J."/>
        </authorList>
    </citation>
    <scope>NUCLEOTIDE SEQUENCE [LARGE SCALE GENOMIC DNA]</scope>
    <source>
        <strain evidence="2">129</strain>
    </source>
</reference>
<sequence>MCGPSFMLGNNTPYFIGSSHSIMDVQEHQHLKNSCNTRWKVPDKGDVKRN</sequence>
<proteinExistence type="predicted"/>
<gene>
    <name evidence="1" type="ORF">BOH78_2968</name>
</gene>
<dbReference type="AlphaFoldDB" id="A0A1V2LLB7"/>
<evidence type="ECO:0000313" key="2">
    <source>
        <dbReference type="Proteomes" id="UP000189274"/>
    </source>
</evidence>
<protein>
    <submittedName>
        <fullName evidence="1">Uncharacterized protein</fullName>
    </submittedName>
</protein>
<organism evidence="1 2">
    <name type="scientific">Pichia kudriavzevii</name>
    <name type="common">Yeast</name>
    <name type="synonym">Issatchenkia orientalis</name>
    <dbReference type="NCBI Taxonomy" id="4909"/>
    <lineage>
        <taxon>Eukaryota</taxon>
        <taxon>Fungi</taxon>
        <taxon>Dikarya</taxon>
        <taxon>Ascomycota</taxon>
        <taxon>Saccharomycotina</taxon>
        <taxon>Pichiomycetes</taxon>
        <taxon>Pichiales</taxon>
        <taxon>Pichiaceae</taxon>
        <taxon>Pichia</taxon>
    </lineage>
</organism>
<accession>A0A1V2LLB7</accession>
<dbReference type="Proteomes" id="UP000189274">
    <property type="component" value="Unassembled WGS sequence"/>
</dbReference>
<dbReference type="EMBL" id="MQVM01000013">
    <property type="protein sequence ID" value="ONH73753.1"/>
    <property type="molecule type" value="Genomic_DNA"/>
</dbReference>
<name>A0A1V2LLB7_PICKU</name>
<comment type="caution">
    <text evidence="1">The sequence shown here is derived from an EMBL/GenBank/DDBJ whole genome shotgun (WGS) entry which is preliminary data.</text>
</comment>